<gene>
    <name evidence="3" type="ORF">FALBO_7174</name>
</gene>
<feature type="compositionally biased region" description="Polar residues" evidence="2">
    <location>
        <begin position="1"/>
        <end position="10"/>
    </location>
</feature>
<evidence type="ECO:0000313" key="3">
    <source>
        <dbReference type="EMBL" id="KAF4465981.1"/>
    </source>
</evidence>
<proteinExistence type="predicted"/>
<accession>A0A8H4LBY4</accession>
<feature type="compositionally biased region" description="Basic and acidic residues" evidence="2">
    <location>
        <begin position="57"/>
        <end position="66"/>
    </location>
</feature>
<name>A0A8H4LBY4_9HYPO</name>
<dbReference type="Proteomes" id="UP000554235">
    <property type="component" value="Unassembled WGS sequence"/>
</dbReference>
<dbReference type="OrthoDB" id="10355396at2759"/>
<protein>
    <submittedName>
        <fullName evidence="3">Uncharacterized protein</fullName>
    </submittedName>
</protein>
<evidence type="ECO:0000256" key="1">
    <source>
        <dbReference type="SAM" id="Coils"/>
    </source>
</evidence>
<comment type="caution">
    <text evidence="3">The sequence shown here is derived from an EMBL/GenBank/DDBJ whole genome shotgun (WGS) entry which is preliminary data.</text>
</comment>
<feature type="region of interest" description="Disordered" evidence="2">
    <location>
        <begin position="1"/>
        <end position="80"/>
    </location>
</feature>
<keyword evidence="1" id="KW-0175">Coiled coil</keyword>
<evidence type="ECO:0000313" key="4">
    <source>
        <dbReference type="Proteomes" id="UP000554235"/>
    </source>
</evidence>
<dbReference type="EMBL" id="JAADYS010000949">
    <property type="protein sequence ID" value="KAF4465981.1"/>
    <property type="molecule type" value="Genomic_DNA"/>
</dbReference>
<keyword evidence="4" id="KW-1185">Reference proteome</keyword>
<organism evidence="3 4">
    <name type="scientific">Fusarium albosuccineum</name>
    <dbReference type="NCBI Taxonomy" id="1237068"/>
    <lineage>
        <taxon>Eukaryota</taxon>
        <taxon>Fungi</taxon>
        <taxon>Dikarya</taxon>
        <taxon>Ascomycota</taxon>
        <taxon>Pezizomycotina</taxon>
        <taxon>Sordariomycetes</taxon>
        <taxon>Hypocreomycetidae</taxon>
        <taxon>Hypocreales</taxon>
        <taxon>Nectriaceae</taxon>
        <taxon>Fusarium</taxon>
        <taxon>Fusarium decemcellulare species complex</taxon>
    </lineage>
</organism>
<feature type="coiled-coil region" evidence="1">
    <location>
        <begin position="184"/>
        <end position="275"/>
    </location>
</feature>
<evidence type="ECO:0000256" key="2">
    <source>
        <dbReference type="SAM" id="MobiDB-lite"/>
    </source>
</evidence>
<sequence length="341" mass="36888">MPSQDPQNQKEGIESVSDADRFARLGEMGAKANDADESGTLADQGDKALHNINVAGDTHEPQDHIDYLNTGRTGRPIEKEVSSNPATSQMVSLLASLPLPHLQQLIDDMSAPLRPVLGSDSPDSLTDKPVTDIFARWQEAKVEIFTFLLINRRILQGISSTQCELATATAQAAKCEQNELKTVVEECLERIKKSQAENSVAQEQLLKLRHVHSGVLGGDLNDAIQKSKTTEKELAKAEKDAKAYTQALDKHTQDAESAEADVARLKKNHQGISRDVSETERAVRVLSTVNMFFKFGLDRAVVALEEDFGDMKAWIEGKIAAGGGDGGSAASGGDQDVLQSS</sequence>
<dbReference type="AlphaFoldDB" id="A0A8H4LBY4"/>
<reference evidence="3 4" key="1">
    <citation type="submission" date="2020-01" db="EMBL/GenBank/DDBJ databases">
        <title>Identification and distribution of gene clusters putatively required for synthesis of sphingolipid metabolism inhibitors in phylogenetically diverse species of the filamentous fungus Fusarium.</title>
        <authorList>
            <person name="Kim H.-S."/>
            <person name="Busman M."/>
            <person name="Brown D.W."/>
            <person name="Divon H."/>
            <person name="Uhlig S."/>
            <person name="Proctor R.H."/>
        </authorList>
    </citation>
    <scope>NUCLEOTIDE SEQUENCE [LARGE SCALE GENOMIC DNA]</scope>
    <source>
        <strain evidence="3 4">NRRL 20459</strain>
    </source>
</reference>